<dbReference type="InterPro" id="IPR010981">
    <property type="entry name" value="SinR/SinI_dimer_dom"/>
</dbReference>
<evidence type="ECO:0000259" key="1">
    <source>
        <dbReference type="PROSITE" id="PS51500"/>
    </source>
</evidence>
<protein>
    <submittedName>
        <fullName evidence="2">Anti-repressor SinI family protein</fullName>
    </submittedName>
</protein>
<reference evidence="2 3" key="1">
    <citation type="submission" date="2024-02" db="EMBL/GenBank/DDBJ databases">
        <title>Seven novel Bacillus-like species.</title>
        <authorList>
            <person name="Liu G."/>
        </authorList>
    </citation>
    <scope>NUCLEOTIDE SEQUENCE [LARGE SCALE GENOMIC DNA]</scope>
    <source>
        <strain evidence="2 3">FJAT-52991</strain>
    </source>
</reference>
<name>A0ABZ2N5M6_9BACI</name>
<dbReference type="Pfam" id="PF08671">
    <property type="entry name" value="SinI"/>
    <property type="match status" value="1"/>
</dbReference>
<evidence type="ECO:0000313" key="2">
    <source>
        <dbReference type="EMBL" id="WXB92860.1"/>
    </source>
</evidence>
<dbReference type="SUPFAM" id="SSF47406">
    <property type="entry name" value="SinR repressor dimerisation domain-like"/>
    <property type="match status" value="1"/>
</dbReference>
<dbReference type="EMBL" id="CP147404">
    <property type="protein sequence ID" value="WXB92860.1"/>
    <property type="molecule type" value="Genomic_DNA"/>
</dbReference>
<dbReference type="Proteomes" id="UP001387364">
    <property type="component" value="Chromosome"/>
</dbReference>
<dbReference type="InterPro" id="IPR036281">
    <property type="entry name" value="SinR/SinI_dimer_dom_sf"/>
</dbReference>
<dbReference type="PROSITE" id="PS51500">
    <property type="entry name" value="SIN"/>
    <property type="match status" value="1"/>
</dbReference>
<accession>A0ABZ2N5M6</accession>
<dbReference type="RefSeq" id="WP_338751801.1">
    <property type="nucleotide sequence ID" value="NZ_CP147404.1"/>
</dbReference>
<sequence length="41" mass="4868">MKDARVDLEWVSLMLEAKKTGLSIHEIKEFINKEKYKRAMS</sequence>
<proteinExistence type="predicted"/>
<feature type="domain" description="Sin" evidence="1">
    <location>
        <begin position="1"/>
        <end position="35"/>
    </location>
</feature>
<organism evidence="2 3">
    <name type="scientific">Bacillus kandeliae</name>
    <dbReference type="NCBI Taxonomy" id="3129297"/>
    <lineage>
        <taxon>Bacteria</taxon>
        <taxon>Bacillati</taxon>
        <taxon>Bacillota</taxon>
        <taxon>Bacilli</taxon>
        <taxon>Bacillales</taxon>
        <taxon>Bacillaceae</taxon>
        <taxon>Bacillus</taxon>
    </lineage>
</organism>
<keyword evidence="3" id="KW-1185">Reference proteome</keyword>
<evidence type="ECO:0000313" key="3">
    <source>
        <dbReference type="Proteomes" id="UP001387364"/>
    </source>
</evidence>
<gene>
    <name evidence="2" type="ORF">WDJ61_16785</name>
</gene>